<organism evidence="1 2">
    <name type="scientific">Durusdinium trenchii</name>
    <dbReference type="NCBI Taxonomy" id="1381693"/>
    <lineage>
        <taxon>Eukaryota</taxon>
        <taxon>Sar</taxon>
        <taxon>Alveolata</taxon>
        <taxon>Dinophyceae</taxon>
        <taxon>Suessiales</taxon>
        <taxon>Symbiodiniaceae</taxon>
        <taxon>Durusdinium</taxon>
    </lineage>
</organism>
<accession>A0ABP0IB61</accession>
<reference evidence="1 2" key="1">
    <citation type="submission" date="2024-02" db="EMBL/GenBank/DDBJ databases">
        <authorList>
            <person name="Chen Y."/>
            <person name="Shah S."/>
            <person name="Dougan E. K."/>
            <person name="Thang M."/>
            <person name="Chan C."/>
        </authorList>
    </citation>
    <scope>NUCLEOTIDE SEQUENCE [LARGE SCALE GENOMIC DNA]</scope>
</reference>
<dbReference type="Proteomes" id="UP001642484">
    <property type="component" value="Unassembled WGS sequence"/>
</dbReference>
<name>A0ABP0IB61_9DINO</name>
<sequence>MDYDQQRLSSRKAFKHQDISGSFASAYWPLSSSVGRQGTGMHCLVFESIWHTMFGFSETFIPRAEDLTLPSFLRIPESDESDLPDGLRSTFYLERATGIALPGTCANLHFALLGEGEAFSSERLGKEPGKCEKKSPPRKEVQDLFKFLKTMNKQATKRTGQFLKQLEKKEGKETKRETLLKQVKDVDELMNEEIFDSELHK</sequence>
<evidence type="ECO:0000313" key="1">
    <source>
        <dbReference type="EMBL" id="CAK8999796.1"/>
    </source>
</evidence>
<gene>
    <name evidence="1" type="ORF">CCMP2556_LOCUS5803</name>
</gene>
<protein>
    <submittedName>
        <fullName evidence="1">Uncharacterized protein</fullName>
    </submittedName>
</protein>
<dbReference type="EMBL" id="CAXAMN010002470">
    <property type="protein sequence ID" value="CAK8999796.1"/>
    <property type="molecule type" value="Genomic_DNA"/>
</dbReference>
<comment type="caution">
    <text evidence="1">The sequence shown here is derived from an EMBL/GenBank/DDBJ whole genome shotgun (WGS) entry which is preliminary data.</text>
</comment>
<keyword evidence="2" id="KW-1185">Reference proteome</keyword>
<evidence type="ECO:0000313" key="2">
    <source>
        <dbReference type="Proteomes" id="UP001642484"/>
    </source>
</evidence>
<proteinExistence type="predicted"/>